<evidence type="ECO:0000256" key="1">
    <source>
        <dbReference type="SAM" id="Phobius"/>
    </source>
</evidence>
<dbReference type="InterPro" id="IPR001096">
    <property type="entry name" value="Peptidase_C13"/>
</dbReference>
<dbReference type="RefSeq" id="WP_070068399.1">
    <property type="nucleotide sequence ID" value="NZ_MKKK01000001.1"/>
</dbReference>
<feature type="transmembrane region" description="Helical" evidence="1">
    <location>
        <begin position="72"/>
        <end position="89"/>
    </location>
</feature>
<protein>
    <submittedName>
        <fullName evidence="2">Peptidase C13 family protein</fullName>
    </submittedName>
</protein>
<keyword evidence="1" id="KW-0472">Membrane</keyword>
<evidence type="ECO:0000313" key="3">
    <source>
        <dbReference type="Proteomes" id="UP000185895"/>
    </source>
</evidence>
<dbReference type="AlphaFoldDB" id="A0A1E7RF83"/>
<name>A0A1E7RF83_9GAMM</name>
<dbReference type="InterPro" id="IPR029030">
    <property type="entry name" value="Caspase-like_dom_sf"/>
</dbReference>
<proteinExistence type="predicted"/>
<feature type="transmembrane region" description="Helical" evidence="1">
    <location>
        <begin position="101"/>
        <end position="120"/>
    </location>
</feature>
<dbReference type="GO" id="GO:0006508">
    <property type="term" value="P:proteolysis"/>
    <property type="evidence" value="ECO:0007669"/>
    <property type="project" value="InterPro"/>
</dbReference>
<feature type="transmembrane region" description="Helical" evidence="1">
    <location>
        <begin position="39"/>
        <end position="60"/>
    </location>
</feature>
<sequence>MIEIKATPSFWRNLKNNQIAGMWLFVGSRRSLKWVAPTALQLIVWVIAGCLANTLFSWLVSGAQGHFNAQGLVSYLLWPFLALIAGVFLSQRMDLQRVTLVPALLWVILDVHVALLQSFLQYLGTIDLLPDFAYNILPNLFMVLFVWQSGAVVWVFSRELNWPWWERVLILLTTLITLVVWQGVVKSQPIWKIEEVQPTITEKALYAQSDLLNRDLQALQPSNFIDTQWYFLGIAGASYQDVFRSEVERIKDQFDMRFGTIGHSMALINNDATSETLPMATHISIERSLKRIGSLINRENDVAFIYMTSHGLPNQFELSDDPVAMDPIDPKWLRQTLDAAGIRWRVIVISSCYSGSFIPVLKSPDTLIITASAADRSSFGCSNEADYTYFGRAFFDEAMRENNTLETAFLQAQKTVAKWEKAQGFEPSEPQWVIGENMKLMLPQLERQLFPQKTLAVPESPSVFLDTGKNTAAASQPVSIKVALGN</sequence>
<feature type="transmembrane region" description="Helical" evidence="1">
    <location>
        <begin position="132"/>
        <end position="156"/>
    </location>
</feature>
<comment type="caution">
    <text evidence="2">The sequence shown here is derived from an EMBL/GenBank/DDBJ whole genome shotgun (WGS) entry which is preliminary data.</text>
</comment>
<dbReference type="Pfam" id="PF01650">
    <property type="entry name" value="Peptidase_C13"/>
    <property type="match status" value="1"/>
</dbReference>
<dbReference type="Gene3D" id="3.40.50.1460">
    <property type="match status" value="1"/>
</dbReference>
<dbReference type="STRING" id="1262585.BJI46_00350"/>
<gene>
    <name evidence="2" type="ORF">BJI46_00350</name>
</gene>
<keyword evidence="3" id="KW-1185">Reference proteome</keyword>
<keyword evidence="1" id="KW-1133">Transmembrane helix</keyword>
<organism evidence="2 3">
    <name type="scientific">Acinetobacter qingfengensis</name>
    <dbReference type="NCBI Taxonomy" id="1262585"/>
    <lineage>
        <taxon>Bacteria</taxon>
        <taxon>Pseudomonadati</taxon>
        <taxon>Pseudomonadota</taxon>
        <taxon>Gammaproteobacteria</taxon>
        <taxon>Moraxellales</taxon>
        <taxon>Moraxellaceae</taxon>
        <taxon>Acinetobacter</taxon>
    </lineage>
</organism>
<dbReference type="OrthoDB" id="345222at2"/>
<dbReference type="EMBL" id="MKKK01000001">
    <property type="protein sequence ID" value="OEY98018.1"/>
    <property type="molecule type" value="Genomic_DNA"/>
</dbReference>
<dbReference type="SUPFAM" id="SSF52129">
    <property type="entry name" value="Caspase-like"/>
    <property type="match status" value="1"/>
</dbReference>
<dbReference type="GO" id="GO:0008233">
    <property type="term" value="F:peptidase activity"/>
    <property type="evidence" value="ECO:0007669"/>
    <property type="project" value="InterPro"/>
</dbReference>
<reference evidence="2 3" key="1">
    <citation type="submission" date="2016-09" db="EMBL/GenBank/DDBJ databases">
        <authorList>
            <person name="Capua I."/>
            <person name="De Benedictis P."/>
            <person name="Joannis T."/>
            <person name="Lombin L.H."/>
            <person name="Cattoli G."/>
        </authorList>
    </citation>
    <scope>NUCLEOTIDE SEQUENCE [LARGE SCALE GENOMIC DNA]</scope>
    <source>
        <strain evidence="2 3">ANC 4671</strain>
    </source>
</reference>
<keyword evidence="1" id="KW-0812">Transmembrane</keyword>
<feature type="transmembrane region" description="Helical" evidence="1">
    <location>
        <begin position="168"/>
        <end position="185"/>
    </location>
</feature>
<accession>A0A1E7RF83</accession>
<evidence type="ECO:0000313" key="2">
    <source>
        <dbReference type="EMBL" id="OEY98018.1"/>
    </source>
</evidence>
<dbReference type="Proteomes" id="UP000185895">
    <property type="component" value="Unassembled WGS sequence"/>
</dbReference>